<dbReference type="Pfam" id="PF19673">
    <property type="entry name" value="DUF6176"/>
    <property type="match status" value="1"/>
</dbReference>
<dbReference type="EMBL" id="CP002280">
    <property type="protein sequence ID" value="ADP41331.1"/>
    <property type="molecule type" value="Genomic_DNA"/>
</dbReference>
<gene>
    <name evidence="1" type="ordered locus">HMPREF0733_11874</name>
</gene>
<name>E3H221_ROTDC</name>
<protein>
    <submittedName>
        <fullName evidence="1">Uncharacterized protein</fullName>
    </submittedName>
</protein>
<organism evidence="1 2">
    <name type="scientific">Rothia dentocariosa (strain ATCC 17931 / CDC X599 / XDIA)</name>
    <dbReference type="NCBI Taxonomy" id="762948"/>
    <lineage>
        <taxon>Bacteria</taxon>
        <taxon>Bacillati</taxon>
        <taxon>Actinomycetota</taxon>
        <taxon>Actinomycetes</taxon>
        <taxon>Micrococcales</taxon>
        <taxon>Micrococcaceae</taxon>
        <taxon>Rothia</taxon>
    </lineage>
</organism>
<proteinExistence type="predicted"/>
<reference evidence="2" key="1">
    <citation type="submission" date="2010-10" db="EMBL/GenBank/DDBJ databases">
        <title>The complete genome of Rothia dentocariosa ATCC 17931.</title>
        <authorList>
            <person name="Muzny D."/>
            <person name="Qin X."/>
            <person name="Buhay C."/>
            <person name="Dugan-Rocha S."/>
            <person name="Ding Y."/>
            <person name="Chen G."/>
            <person name="Hawes A."/>
            <person name="Holder M."/>
            <person name="Jhangiani S."/>
            <person name="Johnson A."/>
            <person name="Khan Z."/>
            <person name="Li Z."/>
            <person name="Liu W."/>
            <person name="Liu X."/>
            <person name="Perez L."/>
            <person name="Shen H."/>
            <person name="Wang Q."/>
            <person name="Watt J."/>
            <person name="Xi L."/>
            <person name="Xin Y."/>
            <person name="Zhou J."/>
            <person name="Deng J."/>
            <person name="Jiang H."/>
            <person name="Liu Y."/>
            <person name="Qu J."/>
            <person name="Song X.-Z."/>
            <person name="Zhang L."/>
            <person name="Villasana D."/>
            <person name="Johnson A."/>
            <person name="Liu J."/>
            <person name="Liyanage D."/>
            <person name="Lorensuhewa L."/>
            <person name="Robinson T."/>
            <person name="Song A."/>
            <person name="Song B.-B."/>
            <person name="Dinh H."/>
            <person name="Thornton R."/>
            <person name="Coyle M."/>
            <person name="Francisco L."/>
            <person name="Jackson L."/>
            <person name="Javaid M."/>
            <person name="Korchina V."/>
            <person name="Kovar C."/>
            <person name="Mata R."/>
            <person name="Mathew T."/>
            <person name="Ngo R."/>
            <person name="Nguyen L."/>
            <person name="Nguyen N."/>
            <person name="Okwuonu G."/>
            <person name="Ongeri F."/>
            <person name="Pham C."/>
            <person name="Simmons D."/>
            <person name="Wilczek-Boney K."/>
            <person name="Hale W."/>
            <person name="Jakkamsetti A."/>
            <person name="Pham P."/>
            <person name="Ruth R."/>
            <person name="San Lucas F."/>
            <person name="Warren J."/>
            <person name="Zhang J."/>
            <person name="Zhao Z."/>
            <person name="Zhou C."/>
            <person name="Zhu D."/>
            <person name="Lee S."/>
            <person name="Bess C."/>
            <person name="Blankenburg K."/>
            <person name="Forbes L."/>
            <person name="Fu Q."/>
            <person name="Gubbala S."/>
            <person name="Hirani K."/>
            <person name="Jayaseelan J.C."/>
            <person name="Lara F."/>
            <person name="Munidasa M."/>
            <person name="Palculict T."/>
            <person name="Patil S."/>
            <person name="Pu L.-L."/>
            <person name="Saada N."/>
            <person name="Tang L."/>
            <person name="Weissenberger G."/>
            <person name="Zhu Y."/>
            <person name="Hemphill L."/>
            <person name="Shang Y."/>
            <person name="Youmans B."/>
            <person name="Ayvaz T."/>
            <person name="Ross M."/>
            <person name="Santibanez J."/>
            <person name="Aqrawi P."/>
            <person name="Gross S."/>
            <person name="Joshi V."/>
            <person name="Fowler G."/>
            <person name="Nazareth L."/>
            <person name="Reid J."/>
            <person name="Worley K."/>
            <person name="Petrosino J."/>
            <person name="Highlander S."/>
            <person name="Gibbs R."/>
        </authorList>
    </citation>
    <scope>NUCLEOTIDE SEQUENCE [LARGE SCALE GENOMIC DNA]</scope>
    <source>
        <strain evidence="2">ATCC 17931 / CDC X599 / XDIA</strain>
    </source>
</reference>
<dbReference type="HOGENOM" id="CLU_168211_0_0_11"/>
<evidence type="ECO:0000313" key="2">
    <source>
        <dbReference type="Proteomes" id="UP000000387"/>
    </source>
</evidence>
<sequence>MNTNILIPYLERLILMQVELTRFRVRKGQEERAVEWMHFLCQNMDAVEQTLAPEKMYVETIFSEVRDGHMYLYWYSVQGQGAQPVEESEHWVDKEHLRFWREVIDPTPGENLTMEVLMMLPDVRKVASG</sequence>
<dbReference type="AlphaFoldDB" id="E3H221"/>
<dbReference type="Proteomes" id="UP000000387">
    <property type="component" value="Chromosome"/>
</dbReference>
<dbReference type="InterPro" id="IPR046174">
    <property type="entry name" value="DUF6176"/>
</dbReference>
<evidence type="ECO:0000313" key="1">
    <source>
        <dbReference type="EMBL" id="ADP41331.1"/>
    </source>
</evidence>
<dbReference type="eggNOG" id="ENOG5032SZE">
    <property type="taxonomic scope" value="Bacteria"/>
</dbReference>
<accession>E3H221</accession>
<dbReference type="KEGG" id="rdn:HMPREF0733_11874"/>